<dbReference type="SUPFAM" id="SSF51445">
    <property type="entry name" value="(Trans)glycosidases"/>
    <property type="match status" value="1"/>
</dbReference>
<dbReference type="SMART" id="SM01217">
    <property type="entry name" value="Fn3_like"/>
    <property type="match status" value="1"/>
</dbReference>
<dbReference type="STRING" id="1849047.A0A3D8RTS0"/>
<dbReference type="EMBL" id="PDLM01000005">
    <property type="protein sequence ID" value="RDW77201.1"/>
    <property type="molecule type" value="Genomic_DNA"/>
</dbReference>
<keyword evidence="5 10" id="KW-0378">Hydrolase</keyword>
<dbReference type="InterPro" id="IPR036881">
    <property type="entry name" value="Glyco_hydro_3_C_sf"/>
</dbReference>
<dbReference type="InterPro" id="IPR013783">
    <property type="entry name" value="Ig-like_fold"/>
</dbReference>
<sequence>MADAQFQDLLDQLTLEEKISLLAGADGWQTQEIPRLGIGSLKTTDGPAGARGALSVDGPPAAFLPAPVSQAATWSKDHLYALGQLLCREVKTKAAQVLLAPTICCARNPLGGRNFESYSEDPVLSGQLAIQYVRGVQETGEVAATVKHFVANEQEYQRFTINAEISERALREIYLRPFETVIKSQNPPKCVMSAYNLVNGAHMDANNILQDILRNEWRFEGLVMSDWGGTNSTVESLIAGCDLEMPGPPEKRGSLLLEAAQNKPQGLLEAIDASVLRVLKLLAELKLLNLSPEDAVKTRKGVETSSNNKDDQKLLREIAADGIVLLKNSNNALPLDPYSLSGKKIALIGPNALNGTPGGGGSATMVPLYQTQPLAAFESALAEMNISATIKHSPGAFIHKWLPLVDSKFVADDNKSMIRLDFFASDDFSGPLVETQYRDSSYMDLFDSAPSAWYEDKKPHSVKISSRLTPETTGLHSFGISSVGNARLFVNDQLLIDNFDWKKVGEAFYSFGSVEVQASYEMTAGQTYDIRLEASSKVIPKDAASDDPVHVFGVQPSVRLGFIEQLPSDPIGDAVKLSNESDVTIVIIGLNDEWESEGYDRQTMKLPGGQDALIESLLRESHNPEGIVVVNQSGSPVEMGWANKIGTIVQAWYGGQEAGNALADVLLGRVNPSGKLPISWPMQYEDLGFEAKSWPGVDGVVKYTEEMSVGYRRYQNAQIQPRWWFGHGLSYTSFKYEEAGLSKEDDGWVVSVTVKNTGSLAGRDVVQCYISSESTKELKAFEKTSLLVPGASETVRMTISERDMAHWNIESKKWVLQAGTYGLYIGSNAGDEDAIKQQLEVVQEMEWLP</sequence>
<dbReference type="Gene3D" id="3.40.50.1700">
    <property type="entry name" value="Glycoside hydrolase family 3 C-terminal domain"/>
    <property type="match status" value="1"/>
</dbReference>
<feature type="domain" description="PA14" evidence="11">
    <location>
        <begin position="413"/>
        <end position="570"/>
    </location>
</feature>
<evidence type="ECO:0000313" key="12">
    <source>
        <dbReference type="EMBL" id="RDW77201.1"/>
    </source>
</evidence>
<dbReference type="InterPro" id="IPR017853">
    <property type="entry name" value="GH"/>
</dbReference>
<keyword evidence="7 10" id="KW-0119">Carbohydrate metabolism</keyword>
<dbReference type="Pfam" id="PF07691">
    <property type="entry name" value="PA14"/>
    <property type="match status" value="1"/>
</dbReference>
<evidence type="ECO:0000256" key="9">
    <source>
        <dbReference type="ARBA" id="ARBA00023326"/>
    </source>
</evidence>
<dbReference type="OrthoDB" id="47059at2759"/>
<keyword evidence="8 10" id="KW-0326">Glycosidase</keyword>
<organism evidence="12 13">
    <name type="scientific">Coleophoma cylindrospora</name>
    <dbReference type="NCBI Taxonomy" id="1849047"/>
    <lineage>
        <taxon>Eukaryota</taxon>
        <taxon>Fungi</taxon>
        <taxon>Dikarya</taxon>
        <taxon>Ascomycota</taxon>
        <taxon>Pezizomycotina</taxon>
        <taxon>Leotiomycetes</taxon>
        <taxon>Helotiales</taxon>
        <taxon>Dermateaceae</taxon>
        <taxon>Coleophoma</taxon>
    </lineage>
</organism>
<dbReference type="AlphaFoldDB" id="A0A3D8RTS0"/>
<dbReference type="EC" id="3.2.1.21" evidence="4 10"/>
<dbReference type="InterPro" id="IPR036962">
    <property type="entry name" value="Glyco_hydro_3_N_sf"/>
</dbReference>
<dbReference type="PRINTS" id="PR00133">
    <property type="entry name" value="GLHYDRLASE3"/>
</dbReference>
<dbReference type="Proteomes" id="UP000256645">
    <property type="component" value="Unassembled WGS sequence"/>
</dbReference>
<dbReference type="SUPFAM" id="SSF52279">
    <property type="entry name" value="Beta-D-glucan exohydrolase, C-terminal domain"/>
    <property type="match status" value="1"/>
</dbReference>
<dbReference type="PANTHER" id="PTHR42715:SF3">
    <property type="entry name" value="BETA-GLUCOSIDASE B-RELATED"/>
    <property type="match status" value="1"/>
</dbReference>
<evidence type="ECO:0000256" key="2">
    <source>
        <dbReference type="ARBA" id="ARBA00004987"/>
    </source>
</evidence>
<evidence type="ECO:0000256" key="7">
    <source>
        <dbReference type="ARBA" id="ARBA00023277"/>
    </source>
</evidence>
<dbReference type="GO" id="GO:0008422">
    <property type="term" value="F:beta-glucosidase activity"/>
    <property type="evidence" value="ECO:0007669"/>
    <property type="project" value="UniProtKB-EC"/>
</dbReference>
<evidence type="ECO:0000256" key="1">
    <source>
        <dbReference type="ARBA" id="ARBA00000448"/>
    </source>
</evidence>
<evidence type="ECO:0000256" key="8">
    <source>
        <dbReference type="ARBA" id="ARBA00023295"/>
    </source>
</evidence>
<evidence type="ECO:0000256" key="10">
    <source>
        <dbReference type="RuleBase" id="RU361161"/>
    </source>
</evidence>
<dbReference type="Pfam" id="PF00933">
    <property type="entry name" value="Glyco_hydro_3"/>
    <property type="match status" value="1"/>
</dbReference>
<comment type="caution">
    <text evidence="12">The sequence shown here is derived from an EMBL/GenBank/DDBJ whole genome shotgun (WGS) entry which is preliminary data.</text>
</comment>
<dbReference type="PROSITE" id="PS00775">
    <property type="entry name" value="GLYCOSYL_HYDROL_F3"/>
    <property type="match status" value="1"/>
</dbReference>
<keyword evidence="6" id="KW-0325">Glycoprotein</keyword>
<evidence type="ECO:0000256" key="5">
    <source>
        <dbReference type="ARBA" id="ARBA00022801"/>
    </source>
</evidence>
<dbReference type="GO" id="GO:0030245">
    <property type="term" value="P:cellulose catabolic process"/>
    <property type="evidence" value="ECO:0007669"/>
    <property type="project" value="UniProtKB-UniPathway"/>
</dbReference>
<evidence type="ECO:0000313" key="13">
    <source>
        <dbReference type="Proteomes" id="UP000256645"/>
    </source>
</evidence>
<evidence type="ECO:0000256" key="3">
    <source>
        <dbReference type="ARBA" id="ARBA00005336"/>
    </source>
</evidence>
<dbReference type="InterPro" id="IPR019800">
    <property type="entry name" value="Glyco_hydro_3_AS"/>
</dbReference>
<evidence type="ECO:0000256" key="4">
    <source>
        <dbReference type="ARBA" id="ARBA00012744"/>
    </source>
</evidence>
<dbReference type="SMART" id="SM00758">
    <property type="entry name" value="PA14"/>
    <property type="match status" value="1"/>
</dbReference>
<name>A0A3D8RTS0_9HELO</name>
<dbReference type="InterPro" id="IPR002772">
    <property type="entry name" value="Glyco_hydro_3_C"/>
</dbReference>
<dbReference type="InterPro" id="IPR001764">
    <property type="entry name" value="Glyco_hydro_3_N"/>
</dbReference>
<comment type="similarity">
    <text evidence="3 10">Belongs to the glycosyl hydrolase 3 family.</text>
</comment>
<evidence type="ECO:0000256" key="6">
    <source>
        <dbReference type="ARBA" id="ARBA00023180"/>
    </source>
</evidence>
<reference evidence="12 13" key="1">
    <citation type="journal article" date="2018" name="IMA Fungus">
        <title>IMA Genome-F 9: Draft genome sequence of Annulohypoxylon stygium, Aspergillus mulundensis, Berkeleyomyces basicola (syn. Thielaviopsis basicola), Ceratocystis smalleyi, two Cercospora beticola strains, Coleophoma cylindrospora, Fusarium fracticaudum, Phialophora cf. hyalina, and Morchella septimelata.</title>
        <authorList>
            <person name="Wingfield B.D."/>
            <person name="Bills G.F."/>
            <person name="Dong Y."/>
            <person name="Huang W."/>
            <person name="Nel W.J."/>
            <person name="Swalarsk-Parry B.S."/>
            <person name="Vaghefi N."/>
            <person name="Wilken P.M."/>
            <person name="An Z."/>
            <person name="de Beer Z.W."/>
            <person name="De Vos L."/>
            <person name="Chen L."/>
            <person name="Duong T.A."/>
            <person name="Gao Y."/>
            <person name="Hammerbacher A."/>
            <person name="Kikkert J.R."/>
            <person name="Li Y."/>
            <person name="Li H."/>
            <person name="Li K."/>
            <person name="Li Q."/>
            <person name="Liu X."/>
            <person name="Ma X."/>
            <person name="Naidoo K."/>
            <person name="Pethybridge S.J."/>
            <person name="Sun J."/>
            <person name="Steenkamp E.T."/>
            <person name="van der Nest M.A."/>
            <person name="van Wyk S."/>
            <person name="Wingfield M.J."/>
            <person name="Xiong C."/>
            <person name="Yue Q."/>
            <person name="Zhang X."/>
        </authorList>
    </citation>
    <scope>NUCLEOTIDE SEQUENCE [LARGE SCALE GENOMIC DNA]</scope>
    <source>
        <strain evidence="12 13">BP6252</strain>
    </source>
</reference>
<dbReference type="SUPFAM" id="SSF56988">
    <property type="entry name" value="Anthrax protective antigen"/>
    <property type="match status" value="1"/>
</dbReference>
<dbReference type="Gene3D" id="3.20.20.300">
    <property type="entry name" value="Glycoside hydrolase, family 3, N-terminal domain"/>
    <property type="match status" value="1"/>
</dbReference>
<dbReference type="InterPro" id="IPR026891">
    <property type="entry name" value="Fn3-like"/>
</dbReference>
<dbReference type="PROSITE" id="PS51820">
    <property type="entry name" value="PA14"/>
    <property type="match status" value="1"/>
</dbReference>
<protein>
    <recommendedName>
        <fullName evidence="4 10">beta-glucosidase</fullName>
        <ecNumber evidence="4 10">3.2.1.21</ecNumber>
    </recommendedName>
</protein>
<keyword evidence="13" id="KW-1185">Reference proteome</keyword>
<comment type="pathway">
    <text evidence="2 10">Glycan metabolism; cellulose degradation.</text>
</comment>
<proteinExistence type="inferred from homology"/>
<dbReference type="UniPathway" id="UPA00696"/>
<dbReference type="InterPro" id="IPR037524">
    <property type="entry name" value="PA14/GLEYA"/>
</dbReference>
<dbReference type="Pfam" id="PF01915">
    <property type="entry name" value="Glyco_hydro_3_C"/>
    <property type="match status" value="1"/>
</dbReference>
<evidence type="ECO:0000259" key="11">
    <source>
        <dbReference type="PROSITE" id="PS51820"/>
    </source>
</evidence>
<dbReference type="InterPro" id="IPR011658">
    <property type="entry name" value="PA14_dom"/>
</dbReference>
<gene>
    <name evidence="12" type="ORF">BP6252_05254</name>
</gene>
<dbReference type="Pfam" id="PF14310">
    <property type="entry name" value="Fn3-like"/>
    <property type="match status" value="1"/>
</dbReference>
<keyword evidence="9 10" id="KW-0624">Polysaccharide degradation</keyword>
<accession>A0A3D8RTS0</accession>
<dbReference type="PANTHER" id="PTHR42715">
    <property type="entry name" value="BETA-GLUCOSIDASE"/>
    <property type="match status" value="1"/>
</dbReference>
<comment type="catalytic activity">
    <reaction evidence="1 10">
        <text>Hydrolysis of terminal, non-reducing beta-D-glucosyl residues with release of beta-D-glucose.</text>
        <dbReference type="EC" id="3.2.1.21"/>
    </reaction>
</comment>
<dbReference type="Gene3D" id="2.60.40.10">
    <property type="entry name" value="Immunoglobulins"/>
    <property type="match status" value="1"/>
</dbReference>
<dbReference type="InterPro" id="IPR050288">
    <property type="entry name" value="Cellulose_deg_GH3"/>
</dbReference>
<dbReference type="Gene3D" id="2.60.120.260">
    <property type="entry name" value="Galactose-binding domain-like"/>
    <property type="match status" value="1"/>
</dbReference>